<feature type="compositionally biased region" description="Polar residues" evidence="1">
    <location>
        <begin position="355"/>
        <end position="371"/>
    </location>
</feature>
<feature type="compositionally biased region" description="Polar residues" evidence="1">
    <location>
        <begin position="251"/>
        <end position="313"/>
    </location>
</feature>
<feature type="compositionally biased region" description="Polar residues" evidence="1">
    <location>
        <begin position="449"/>
        <end position="467"/>
    </location>
</feature>
<feature type="compositionally biased region" description="Low complexity" evidence="1">
    <location>
        <begin position="652"/>
        <end position="663"/>
    </location>
</feature>
<feature type="compositionally biased region" description="Low complexity" evidence="1">
    <location>
        <begin position="166"/>
        <end position="183"/>
    </location>
</feature>
<feature type="region of interest" description="Disordered" evidence="1">
    <location>
        <begin position="423"/>
        <end position="481"/>
    </location>
</feature>
<evidence type="ECO:0000313" key="3">
    <source>
        <dbReference type="Proteomes" id="UP000008066"/>
    </source>
</evidence>
<dbReference type="HOGENOM" id="CLU_407678_0_0_1"/>
<organism evidence="3">
    <name type="scientific">Chaetomium thermophilum (strain DSM 1495 / CBS 144.50 / IMI 039719)</name>
    <name type="common">Thermochaetoides thermophila</name>
    <dbReference type="NCBI Taxonomy" id="759272"/>
    <lineage>
        <taxon>Eukaryota</taxon>
        <taxon>Fungi</taxon>
        <taxon>Dikarya</taxon>
        <taxon>Ascomycota</taxon>
        <taxon>Pezizomycotina</taxon>
        <taxon>Sordariomycetes</taxon>
        <taxon>Sordariomycetidae</taxon>
        <taxon>Sordariales</taxon>
        <taxon>Chaetomiaceae</taxon>
        <taxon>Thermochaetoides</taxon>
    </lineage>
</organism>
<dbReference type="GeneID" id="18259103"/>
<feature type="region of interest" description="Disordered" evidence="1">
    <location>
        <begin position="1"/>
        <end position="398"/>
    </location>
</feature>
<feature type="compositionally biased region" description="Polar residues" evidence="1">
    <location>
        <begin position="199"/>
        <end position="210"/>
    </location>
</feature>
<feature type="compositionally biased region" description="Polar residues" evidence="1">
    <location>
        <begin position="23"/>
        <end position="32"/>
    </location>
</feature>
<feature type="compositionally biased region" description="Pro residues" evidence="1">
    <location>
        <begin position="372"/>
        <end position="389"/>
    </location>
</feature>
<reference evidence="2 3" key="1">
    <citation type="journal article" date="2011" name="Cell">
        <title>Insight into structure and assembly of the nuclear pore complex by utilizing the genome of a eukaryotic thermophile.</title>
        <authorList>
            <person name="Amlacher S."/>
            <person name="Sarges P."/>
            <person name="Flemming D."/>
            <person name="van Noort V."/>
            <person name="Kunze R."/>
            <person name="Devos D.P."/>
            <person name="Arumugam M."/>
            <person name="Bork P."/>
            <person name="Hurt E."/>
        </authorList>
    </citation>
    <scope>NUCLEOTIDE SEQUENCE [LARGE SCALE GENOMIC DNA]</scope>
    <source>
        <strain evidence="3">DSM 1495 / CBS 144.50 / IMI 039719</strain>
    </source>
</reference>
<evidence type="ECO:0000313" key="2">
    <source>
        <dbReference type="EMBL" id="EGS18463.1"/>
    </source>
</evidence>
<feature type="compositionally biased region" description="Pro residues" evidence="1">
    <location>
        <begin position="632"/>
        <end position="651"/>
    </location>
</feature>
<keyword evidence="3" id="KW-1185">Reference proteome</keyword>
<dbReference type="RefSeq" id="XP_006695408.1">
    <property type="nucleotide sequence ID" value="XM_006695345.1"/>
</dbReference>
<feature type="compositionally biased region" description="Polar residues" evidence="1">
    <location>
        <begin position="155"/>
        <end position="165"/>
    </location>
</feature>
<name>G0SD33_CHATD</name>
<dbReference type="OrthoDB" id="4591016at2759"/>
<dbReference type="Proteomes" id="UP000008066">
    <property type="component" value="Unassembled WGS sequence"/>
</dbReference>
<dbReference type="AlphaFoldDB" id="G0SD33"/>
<accession>G0SD33</accession>
<feature type="compositionally biased region" description="Polar residues" evidence="1">
    <location>
        <begin position="61"/>
        <end position="77"/>
    </location>
</feature>
<sequence length="674" mass="69498">MASNAPAERQPAQYTPYRPGARLTQQAQQKCQSPHDGPQREYKPLQPPEQGLVSSMAGLAISNTGPAQIQGAATPNSVPEFGTAGSRRSLRVIQPYRLPGKSESAQVAPNSLPTTPAPSQSVAKPTAANQANITASVQQPLSNNGHSFPNPPQTNEPSSTALGQDSQSQATTTTALACDTLQTPGPIPVLPPWKVNVNPYLNTQAQSSLVPKSPRPAYPDHEGLIPVEKPAPPDHEGLIPVDSELEFSSPLFPNQSVTSPLSPSQPTDNQNISQYSPTATSSQPTVTQCAQQTQQPTSLPINNPHPQVNQITGQYPPVTAPSPPPVMQPGQVSSQQTQPAIVAPVPKPPHPQPSDGLSSPSTPSLGQTPVTPSSPPPPYSPPLQSPPQYPGSTGSVAVPPATIACATQGHAPVTQVSSGPYLAAVASPAPGPNPPPLPPRPATQPHVYPTTQSQLPTINVPTISVPQTPMGAQPLSPHPGTQPAPMFPAPTPQAAAVGPYAPVAVSPRPGTTTPQPMAIPQTIPPPPQSTSHLNAYPVSKPSVIPIIPSVSGSMSPARPATALGHIASSVLNRPDKWSKKTASFLGEAIKFAAATAEEAMQVAGVHRHKSLSARSPPTYNYALVPVPGFPGPQPQPWPAPVPGTPMSPVVPGPAAGAPSVPGVPGAPGPMMPQR</sequence>
<dbReference type="KEGG" id="cthr:CTHT_0050650"/>
<dbReference type="EMBL" id="GL988045">
    <property type="protein sequence ID" value="EGS18463.1"/>
    <property type="molecule type" value="Genomic_DNA"/>
</dbReference>
<evidence type="ECO:0000256" key="1">
    <source>
        <dbReference type="SAM" id="MobiDB-lite"/>
    </source>
</evidence>
<protein>
    <submittedName>
        <fullName evidence="2">Uncharacterized protein</fullName>
    </submittedName>
</protein>
<feature type="compositionally biased region" description="Pro residues" evidence="1">
    <location>
        <begin position="318"/>
        <end position="327"/>
    </location>
</feature>
<dbReference type="OMA" id="SICEYRT"/>
<feature type="compositionally biased region" description="Pro residues" evidence="1">
    <location>
        <begin position="664"/>
        <end position="674"/>
    </location>
</feature>
<feature type="compositionally biased region" description="Pro residues" evidence="1">
    <location>
        <begin position="429"/>
        <end position="442"/>
    </location>
</feature>
<feature type="region of interest" description="Disordered" evidence="1">
    <location>
        <begin position="632"/>
        <end position="674"/>
    </location>
</feature>
<feature type="compositionally biased region" description="Polar residues" evidence="1">
    <location>
        <begin position="103"/>
        <end position="148"/>
    </location>
</feature>
<gene>
    <name evidence="2" type="ORF">CTHT_0050650</name>
</gene>
<proteinExistence type="predicted"/>